<comment type="caution">
    <text evidence="2">The sequence shown here is derived from an EMBL/GenBank/DDBJ whole genome shotgun (WGS) entry which is preliminary data.</text>
</comment>
<sequence length="76" mass="8575">MTDPVVMPPVSRPGPDMMLDRGDVMPDPVVMPPSPPARSRHDRPWHGDLSSPPYDRHDAVTETGRWAFPLPWDGKY</sequence>
<feature type="compositionally biased region" description="Pro residues" evidence="1">
    <location>
        <begin position="1"/>
        <end position="12"/>
    </location>
</feature>
<dbReference type="EMBL" id="JADWDJ010000021">
    <property type="protein sequence ID" value="KAG5263913.1"/>
    <property type="molecule type" value="Genomic_DNA"/>
</dbReference>
<name>A0AAV6FM18_9TELE</name>
<evidence type="ECO:0000256" key="1">
    <source>
        <dbReference type="SAM" id="MobiDB-lite"/>
    </source>
</evidence>
<feature type="region of interest" description="Disordered" evidence="1">
    <location>
        <begin position="1"/>
        <end position="57"/>
    </location>
</feature>
<keyword evidence="3" id="KW-1185">Reference proteome</keyword>
<organism evidence="2 3">
    <name type="scientific">Alosa alosa</name>
    <name type="common">allis shad</name>
    <dbReference type="NCBI Taxonomy" id="278164"/>
    <lineage>
        <taxon>Eukaryota</taxon>
        <taxon>Metazoa</taxon>
        <taxon>Chordata</taxon>
        <taxon>Craniata</taxon>
        <taxon>Vertebrata</taxon>
        <taxon>Euteleostomi</taxon>
        <taxon>Actinopterygii</taxon>
        <taxon>Neopterygii</taxon>
        <taxon>Teleostei</taxon>
        <taxon>Clupei</taxon>
        <taxon>Clupeiformes</taxon>
        <taxon>Clupeoidei</taxon>
        <taxon>Clupeidae</taxon>
        <taxon>Alosa</taxon>
    </lineage>
</organism>
<evidence type="ECO:0000313" key="3">
    <source>
        <dbReference type="Proteomes" id="UP000823561"/>
    </source>
</evidence>
<reference evidence="2" key="1">
    <citation type="submission" date="2020-10" db="EMBL/GenBank/DDBJ databases">
        <title>Chromosome-scale genome assembly of the Allis shad, Alosa alosa.</title>
        <authorList>
            <person name="Margot Z."/>
            <person name="Christophe K."/>
            <person name="Cabau C."/>
            <person name="Louis A."/>
            <person name="Berthelot C."/>
            <person name="Parey E."/>
            <person name="Roest Crollius H."/>
            <person name="Montfort J."/>
            <person name="Robinson-Rechavi M."/>
            <person name="Bucao C."/>
            <person name="Bouchez O."/>
            <person name="Gislard M."/>
            <person name="Lluch J."/>
            <person name="Milhes M."/>
            <person name="Lampietro C."/>
            <person name="Lopez Roques C."/>
            <person name="Donnadieu C."/>
            <person name="Braasch I."/>
            <person name="Desvignes T."/>
            <person name="Postlethwait J."/>
            <person name="Bobe J."/>
            <person name="Guiguen Y."/>
        </authorList>
    </citation>
    <scope>NUCLEOTIDE SEQUENCE</scope>
    <source>
        <strain evidence="2">M-15738</strain>
        <tissue evidence="2">Blood</tissue>
    </source>
</reference>
<accession>A0AAV6FM18</accession>
<gene>
    <name evidence="2" type="ORF">AALO_G00270020</name>
</gene>
<protein>
    <submittedName>
        <fullName evidence="2">Uncharacterized protein</fullName>
    </submittedName>
</protein>
<dbReference type="Proteomes" id="UP000823561">
    <property type="component" value="Chromosome 21"/>
</dbReference>
<dbReference type="AlphaFoldDB" id="A0AAV6FM18"/>
<proteinExistence type="predicted"/>
<evidence type="ECO:0000313" key="2">
    <source>
        <dbReference type="EMBL" id="KAG5263913.1"/>
    </source>
</evidence>